<comment type="caution">
    <text evidence="1">The sequence shown here is derived from an EMBL/GenBank/DDBJ whole genome shotgun (WGS) entry which is preliminary data.</text>
</comment>
<keyword evidence="2" id="KW-1185">Reference proteome</keyword>
<gene>
    <name evidence="1" type="ORF">AC578_4117</name>
</gene>
<reference evidence="1 2" key="1">
    <citation type="submission" date="2015-07" db="EMBL/GenBank/DDBJ databases">
        <title>Comparative genomics of the Sigatoka disease complex on banana suggests a link between parallel evolutionary changes in Pseudocercospora fijiensis and Pseudocercospora eumusae and increased virulence on the banana host.</title>
        <authorList>
            <person name="Chang T.-C."/>
            <person name="Salvucci A."/>
            <person name="Crous P.W."/>
            <person name="Stergiopoulos I."/>
        </authorList>
    </citation>
    <scope>NUCLEOTIDE SEQUENCE [LARGE SCALE GENOMIC DNA]</scope>
    <source>
        <strain evidence="1 2">CBS 114824</strain>
    </source>
</reference>
<dbReference type="Proteomes" id="UP000070133">
    <property type="component" value="Unassembled WGS sequence"/>
</dbReference>
<name>A0A139HF11_9PEZI</name>
<protein>
    <submittedName>
        <fullName evidence="1">Uncharacterized protein</fullName>
    </submittedName>
</protein>
<evidence type="ECO:0000313" key="2">
    <source>
        <dbReference type="Proteomes" id="UP000070133"/>
    </source>
</evidence>
<sequence length="556" mass="63328">MSLHPHPPAESRAPLYDASECDTHEVYAARSPRVLEEEHVSHFRWESGHPECSDNKVASRAFQDHVWDNNGSCLPHATDHLAFLNIFLPTMGFNASKCYAGTKQPPHNLDKYNLQPDEERSLREVLETSIRRVDADRQRERHRRQSRKIQRRIGGLLIHLESPYFRYSLVVMIVIGASVFPFFWWLLYQWSKICDYKAIAIASHTISYFSEKPDYCLSVRNLETELFRHSQSPENARQLIPYTSPSNYMLDKHSLTTRASEALARRLQQLSPELIGANDIVRSSGTVYALCRQSLRCVSLAYPQLQAYLSGYSAQTGDLYSTMSAASHGHGLVAWAESRDLIPRWFRPYTQLGRAETNVVQFYKAFISDTKAREVNAQSIVNITQQSLTELNNLDALLLASGRNFSQICIPYLDHIDQQVSIVHQLIQIVKRLIPGLGVPLVAIATEPPMEQCVAHGGGEEEDAPGKAYADLIVELRFNLSTIQADARGYEEFHSKTANRLISVSARNDDDVPRFLVPEDYRVTNESTRRMQELHDSLVEMYEEYKQSRKVNDDAG</sequence>
<organism evidence="1 2">
    <name type="scientific">Pseudocercospora eumusae</name>
    <dbReference type="NCBI Taxonomy" id="321146"/>
    <lineage>
        <taxon>Eukaryota</taxon>
        <taxon>Fungi</taxon>
        <taxon>Dikarya</taxon>
        <taxon>Ascomycota</taxon>
        <taxon>Pezizomycotina</taxon>
        <taxon>Dothideomycetes</taxon>
        <taxon>Dothideomycetidae</taxon>
        <taxon>Mycosphaerellales</taxon>
        <taxon>Mycosphaerellaceae</taxon>
        <taxon>Pseudocercospora</taxon>
    </lineage>
</organism>
<accession>A0A139HF11</accession>
<dbReference type="EMBL" id="LFZN01000062">
    <property type="protein sequence ID" value="KXT01065.1"/>
    <property type="molecule type" value="Genomic_DNA"/>
</dbReference>
<proteinExistence type="predicted"/>
<evidence type="ECO:0000313" key="1">
    <source>
        <dbReference type="EMBL" id="KXT01065.1"/>
    </source>
</evidence>
<dbReference type="AlphaFoldDB" id="A0A139HF11"/>